<dbReference type="PANTHER" id="PTHR43270:SF8">
    <property type="entry name" value="DI- AND TRIPEPTIDASE DUG2-RELATED"/>
    <property type="match status" value="1"/>
</dbReference>
<dbReference type="InterPro" id="IPR051458">
    <property type="entry name" value="Cyt/Met_Dipeptidase"/>
</dbReference>
<sequence>MLSFSTNILPMKKSYFSLILFLLLIQHTFAQLTRDEIIKESNKELRSSLLKFKEYLSIPNNGSLPSDIQANLAWCKEALESRGFKTQELKSGRVPHLFAAGEMDPKKKTILVYMQIDGQPVDSSSWDQESPYIPALKMEEGDSWEEINWNFLEGPIDPEWKIFARSASDSKGPTMTFLTALDILRRTGNTPSVNLKFILDFQEELSSPELADVVSQNKQLFKADGILIMDGTRHISNLPNLTFGARGIATATIKVFGAKNDLHSGQYGNFAPNPVFSLSKLLAAMKDDQGKVLIPGFYDGIELTEADIQAMKEVPEDLETIKNELGFAESEKVGNTLQEALQYPSLNVRGLQAAWVGEEVRTLIPSEAIAEIDMRLVKETPAERQIALLRKFIVDQGYHLVDGKPTATDRQNYPKLASFDFRIGSAPFRSEIDSPFGDWLKEGMNYIFDENFINTRTTGGSQPMAPFINSLGVPAVSVRIPNPDNSIHAPNENIRIGNYLEGIQTCLALMSIPFK</sequence>
<evidence type="ECO:0000313" key="5">
    <source>
        <dbReference type="EMBL" id="EAZ82952.1"/>
    </source>
</evidence>
<accession>A3HSY4</accession>
<dbReference type="PANTHER" id="PTHR43270">
    <property type="entry name" value="BETA-ALA-HIS DIPEPTIDASE"/>
    <property type="match status" value="1"/>
</dbReference>
<feature type="domain" description="Peptidase M20 dimerisation" evidence="4">
    <location>
        <begin position="244"/>
        <end position="394"/>
    </location>
</feature>
<evidence type="ECO:0000313" key="6">
    <source>
        <dbReference type="Proteomes" id="UP000003919"/>
    </source>
</evidence>
<dbReference type="EMBL" id="AAXU02000001">
    <property type="protein sequence ID" value="EAZ82952.1"/>
    <property type="molecule type" value="Genomic_DNA"/>
</dbReference>
<keyword evidence="6" id="KW-1185">Reference proteome</keyword>
<evidence type="ECO:0000256" key="2">
    <source>
        <dbReference type="ARBA" id="ARBA00022723"/>
    </source>
</evidence>
<proteinExistence type="predicted"/>
<dbReference type="InterPro" id="IPR011650">
    <property type="entry name" value="Peptidase_M20_dimer"/>
</dbReference>
<dbReference type="Proteomes" id="UP000003919">
    <property type="component" value="Unassembled WGS sequence"/>
</dbReference>
<dbReference type="GO" id="GO:0006508">
    <property type="term" value="P:proteolysis"/>
    <property type="evidence" value="ECO:0007669"/>
    <property type="project" value="UniProtKB-KW"/>
</dbReference>
<evidence type="ECO:0000256" key="3">
    <source>
        <dbReference type="ARBA" id="ARBA00022801"/>
    </source>
</evidence>
<keyword evidence="3" id="KW-0378">Hydrolase</keyword>
<evidence type="ECO:0000256" key="1">
    <source>
        <dbReference type="ARBA" id="ARBA00022670"/>
    </source>
</evidence>
<dbReference type="GO" id="GO:0008233">
    <property type="term" value="F:peptidase activity"/>
    <property type="evidence" value="ECO:0007669"/>
    <property type="project" value="UniProtKB-KW"/>
</dbReference>
<protein>
    <submittedName>
        <fullName evidence="5">Peptidase M20</fullName>
    </submittedName>
</protein>
<dbReference type="InterPro" id="IPR002933">
    <property type="entry name" value="Peptidase_M20"/>
</dbReference>
<dbReference type="STRING" id="388413.ALPR1_12065"/>
<dbReference type="GO" id="GO:0046872">
    <property type="term" value="F:metal ion binding"/>
    <property type="evidence" value="ECO:0007669"/>
    <property type="project" value="UniProtKB-KW"/>
</dbReference>
<keyword evidence="2" id="KW-0479">Metal-binding</keyword>
<name>A3HSY4_9BACT</name>
<dbReference type="Gene3D" id="3.40.630.10">
    <property type="entry name" value="Zn peptidases"/>
    <property type="match status" value="1"/>
</dbReference>
<dbReference type="Pfam" id="PF07687">
    <property type="entry name" value="M20_dimer"/>
    <property type="match status" value="1"/>
</dbReference>
<dbReference type="HOGENOM" id="CLU_029469_2_1_10"/>
<gene>
    <name evidence="5" type="ORF">ALPR1_12065</name>
</gene>
<reference evidence="5 6" key="1">
    <citation type="journal article" date="2011" name="J. Bacteriol.">
        <title>Complete genome sequence of Algoriphagus sp. PR1, bacterial prey of a colony-forming choanoflagellate.</title>
        <authorList>
            <person name="Alegado R.A."/>
            <person name="Ferriera S."/>
            <person name="Nusbaum C."/>
            <person name="Young S.K."/>
            <person name="Zeng Q."/>
            <person name="Imamovic A."/>
            <person name="Fairclough S.R."/>
            <person name="King N."/>
        </authorList>
    </citation>
    <scope>NUCLEOTIDE SEQUENCE [LARGE SCALE GENOMIC DNA]</scope>
    <source>
        <strain evidence="5 6">PR1</strain>
    </source>
</reference>
<dbReference type="Pfam" id="PF01546">
    <property type="entry name" value="Peptidase_M20"/>
    <property type="match status" value="1"/>
</dbReference>
<dbReference type="SUPFAM" id="SSF53187">
    <property type="entry name" value="Zn-dependent exopeptidases"/>
    <property type="match status" value="1"/>
</dbReference>
<organism evidence="5 6">
    <name type="scientific">Algoriphagus machipongonensis</name>
    <dbReference type="NCBI Taxonomy" id="388413"/>
    <lineage>
        <taxon>Bacteria</taxon>
        <taxon>Pseudomonadati</taxon>
        <taxon>Bacteroidota</taxon>
        <taxon>Cytophagia</taxon>
        <taxon>Cytophagales</taxon>
        <taxon>Cyclobacteriaceae</taxon>
        <taxon>Algoriphagus</taxon>
    </lineage>
</organism>
<dbReference type="Gene3D" id="3.30.70.360">
    <property type="match status" value="1"/>
</dbReference>
<dbReference type="AlphaFoldDB" id="A3HSY4"/>
<evidence type="ECO:0000259" key="4">
    <source>
        <dbReference type="Pfam" id="PF07687"/>
    </source>
</evidence>
<keyword evidence="1" id="KW-0645">Protease</keyword>
<dbReference type="eggNOG" id="COG0624">
    <property type="taxonomic scope" value="Bacteria"/>
</dbReference>
<comment type="caution">
    <text evidence="5">The sequence shown here is derived from an EMBL/GenBank/DDBJ whole genome shotgun (WGS) entry which is preliminary data.</text>
</comment>